<keyword evidence="8" id="KW-0460">Magnesium</keyword>
<dbReference type="FunFam" id="3.40.50.2020:FF:000014">
    <property type="entry name" value="Ribose-phosphate pyrophosphokinase 1"/>
    <property type="match status" value="1"/>
</dbReference>
<dbReference type="InterPro" id="IPR000836">
    <property type="entry name" value="PRTase_dom"/>
</dbReference>
<accession>X1DIX4</accession>
<dbReference type="GO" id="GO:0000287">
    <property type="term" value="F:magnesium ion binding"/>
    <property type="evidence" value="ECO:0007669"/>
    <property type="project" value="InterPro"/>
</dbReference>
<keyword evidence="7" id="KW-0067">ATP-binding</keyword>
<evidence type="ECO:0000256" key="9">
    <source>
        <dbReference type="ARBA" id="ARBA00049535"/>
    </source>
</evidence>
<dbReference type="PANTHER" id="PTHR10210:SF41">
    <property type="entry name" value="RIBOSE-PHOSPHATE PYROPHOSPHOKINASE 1, CHLOROPLASTIC"/>
    <property type="match status" value="1"/>
</dbReference>
<dbReference type="InterPro" id="IPR029057">
    <property type="entry name" value="PRTase-like"/>
</dbReference>
<dbReference type="GO" id="GO:0005737">
    <property type="term" value="C:cytoplasm"/>
    <property type="evidence" value="ECO:0007669"/>
    <property type="project" value="TreeGrafter"/>
</dbReference>
<evidence type="ECO:0000259" key="10">
    <source>
        <dbReference type="Pfam" id="PF13793"/>
    </source>
</evidence>
<name>X1DIX4_9ZZZZ</name>
<dbReference type="InterPro" id="IPR029099">
    <property type="entry name" value="Pribosyltran_N"/>
</dbReference>
<dbReference type="GO" id="GO:0006164">
    <property type="term" value="P:purine nucleotide biosynthetic process"/>
    <property type="evidence" value="ECO:0007669"/>
    <property type="project" value="TreeGrafter"/>
</dbReference>
<dbReference type="GO" id="GO:0006015">
    <property type="term" value="P:5-phosphoribose 1-diphosphate biosynthetic process"/>
    <property type="evidence" value="ECO:0007669"/>
    <property type="project" value="TreeGrafter"/>
</dbReference>
<dbReference type="SUPFAM" id="SSF53271">
    <property type="entry name" value="PRTase-like"/>
    <property type="match status" value="1"/>
</dbReference>
<dbReference type="GO" id="GO:0016301">
    <property type="term" value="F:kinase activity"/>
    <property type="evidence" value="ECO:0007669"/>
    <property type="project" value="UniProtKB-KW"/>
</dbReference>
<evidence type="ECO:0000256" key="8">
    <source>
        <dbReference type="ARBA" id="ARBA00022842"/>
    </source>
</evidence>
<reference evidence="11" key="1">
    <citation type="journal article" date="2014" name="Front. Microbiol.">
        <title>High frequency of phylogenetically diverse reductive dehalogenase-homologous genes in deep subseafloor sedimentary metagenomes.</title>
        <authorList>
            <person name="Kawai M."/>
            <person name="Futagami T."/>
            <person name="Toyoda A."/>
            <person name="Takaki Y."/>
            <person name="Nishi S."/>
            <person name="Hori S."/>
            <person name="Arai W."/>
            <person name="Tsubouchi T."/>
            <person name="Morono Y."/>
            <person name="Uchiyama I."/>
            <person name="Ito T."/>
            <person name="Fujiyama A."/>
            <person name="Inagaki F."/>
            <person name="Takami H."/>
        </authorList>
    </citation>
    <scope>NUCLEOTIDE SEQUENCE</scope>
    <source>
        <strain evidence="11">Expedition CK06-06</strain>
    </source>
</reference>
<dbReference type="InterPro" id="IPR000842">
    <property type="entry name" value="PRib_PP_synth_CS"/>
</dbReference>
<dbReference type="AlphaFoldDB" id="X1DIX4"/>
<evidence type="ECO:0000313" key="11">
    <source>
        <dbReference type="EMBL" id="GAH20147.1"/>
    </source>
</evidence>
<dbReference type="GO" id="GO:0009156">
    <property type="term" value="P:ribonucleoside monophosphate biosynthetic process"/>
    <property type="evidence" value="ECO:0007669"/>
    <property type="project" value="InterPro"/>
</dbReference>
<dbReference type="InterPro" id="IPR005946">
    <property type="entry name" value="Rib-P_diPkinase"/>
</dbReference>
<dbReference type="PROSITE" id="PS00114">
    <property type="entry name" value="PRPP_SYNTHASE"/>
    <property type="match status" value="1"/>
</dbReference>
<organism evidence="11">
    <name type="scientific">marine sediment metagenome</name>
    <dbReference type="NCBI Taxonomy" id="412755"/>
    <lineage>
        <taxon>unclassified sequences</taxon>
        <taxon>metagenomes</taxon>
        <taxon>ecological metagenomes</taxon>
    </lineage>
</organism>
<dbReference type="Pfam" id="PF14572">
    <property type="entry name" value="Pribosyl_synth"/>
    <property type="match status" value="1"/>
</dbReference>
<gene>
    <name evidence="11" type="ORF">S03H2_04360</name>
</gene>
<keyword evidence="2" id="KW-0808">Transferase</keyword>
<keyword evidence="5" id="KW-0547">Nucleotide-binding</keyword>
<keyword evidence="3" id="KW-0479">Metal-binding</keyword>
<comment type="catalytic activity">
    <reaction evidence="9">
        <text>D-ribose 5-phosphate + ATP = 5-phospho-alpha-D-ribose 1-diphosphate + AMP + H(+)</text>
        <dbReference type="Rhea" id="RHEA:15609"/>
        <dbReference type="ChEBI" id="CHEBI:15378"/>
        <dbReference type="ChEBI" id="CHEBI:30616"/>
        <dbReference type="ChEBI" id="CHEBI:58017"/>
        <dbReference type="ChEBI" id="CHEBI:78346"/>
        <dbReference type="ChEBI" id="CHEBI:456215"/>
        <dbReference type="EC" id="2.7.6.1"/>
    </reaction>
</comment>
<evidence type="ECO:0000256" key="4">
    <source>
        <dbReference type="ARBA" id="ARBA00022727"/>
    </source>
</evidence>
<dbReference type="NCBIfam" id="TIGR01251">
    <property type="entry name" value="ribP_PPkin"/>
    <property type="match status" value="1"/>
</dbReference>
<keyword evidence="6" id="KW-0418">Kinase</keyword>
<feature type="domain" description="Ribose-phosphate pyrophosphokinase N-terminal" evidence="10">
    <location>
        <begin position="1"/>
        <end position="29"/>
    </location>
</feature>
<evidence type="ECO:0000256" key="7">
    <source>
        <dbReference type="ARBA" id="ARBA00022840"/>
    </source>
</evidence>
<keyword evidence="4" id="KW-0545">Nucleotide biosynthesis</keyword>
<dbReference type="Gene3D" id="3.40.50.2020">
    <property type="match status" value="2"/>
</dbReference>
<dbReference type="CDD" id="cd06223">
    <property type="entry name" value="PRTases_typeI"/>
    <property type="match status" value="1"/>
</dbReference>
<dbReference type="GO" id="GO:0002189">
    <property type="term" value="C:ribose phosphate diphosphokinase complex"/>
    <property type="evidence" value="ECO:0007669"/>
    <property type="project" value="TreeGrafter"/>
</dbReference>
<dbReference type="GO" id="GO:0004749">
    <property type="term" value="F:ribose phosphate diphosphokinase activity"/>
    <property type="evidence" value="ECO:0007669"/>
    <property type="project" value="UniProtKB-EC"/>
</dbReference>
<dbReference type="FunFam" id="3.40.50.2020:FF:000002">
    <property type="entry name" value="Ribose-phosphate pyrophosphokinase"/>
    <property type="match status" value="1"/>
</dbReference>
<comment type="caution">
    <text evidence="11">The sequence shown here is derived from an EMBL/GenBank/DDBJ whole genome shotgun (WGS) entry which is preliminary data.</text>
</comment>
<evidence type="ECO:0000256" key="1">
    <source>
        <dbReference type="ARBA" id="ARBA00013247"/>
    </source>
</evidence>
<dbReference type="GO" id="GO:0005524">
    <property type="term" value="F:ATP binding"/>
    <property type="evidence" value="ECO:0007669"/>
    <property type="project" value="UniProtKB-KW"/>
</dbReference>
<proteinExistence type="predicted"/>
<dbReference type="Pfam" id="PF13793">
    <property type="entry name" value="Pribosyltran_N"/>
    <property type="match status" value="1"/>
</dbReference>
<evidence type="ECO:0000256" key="2">
    <source>
        <dbReference type="ARBA" id="ARBA00022679"/>
    </source>
</evidence>
<protein>
    <recommendedName>
        <fullName evidence="1">ribose-phosphate diphosphokinase</fullName>
        <ecNumber evidence="1">2.7.6.1</ecNumber>
    </recommendedName>
</protein>
<sequence>MGYSRQDRKARGREPISAKLIADLLSKAGIDRMMTMDLHAGQIQGFFNVPVDHLTAIPKIIDYINGKNIKDLVIVAPDSGRVGVARNVANRCNADLAILYKSRPKPNVSETINIVGDVKDKNVFIVDDLIDTAGTVCESAEFMKRLGAKEVFAACTHPVFSEPAYKRLRETPISEVVVTDTMPIKNDLLKDKLVVITIVDILSQAIKNVFYNESVSEIFRGRM</sequence>
<evidence type="ECO:0000256" key="3">
    <source>
        <dbReference type="ARBA" id="ARBA00022723"/>
    </source>
</evidence>
<dbReference type="EMBL" id="BARU01001720">
    <property type="protein sequence ID" value="GAH20147.1"/>
    <property type="molecule type" value="Genomic_DNA"/>
</dbReference>
<evidence type="ECO:0000256" key="6">
    <source>
        <dbReference type="ARBA" id="ARBA00022777"/>
    </source>
</evidence>
<dbReference type="PANTHER" id="PTHR10210">
    <property type="entry name" value="RIBOSE-PHOSPHATE DIPHOSPHOKINASE FAMILY MEMBER"/>
    <property type="match status" value="1"/>
</dbReference>
<dbReference type="EC" id="2.7.6.1" evidence="1"/>
<evidence type="ECO:0000256" key="5">
    <source>
        <dbReference type="ARBA" id="ARBA00022741"/>
    </source>
</evidence>